<dbReference type="GO" id="GO:0072546">
    <property type="term" value="C:EMC complex"/>
    <property type="evidence" value="ECO:0007669"/>
    <property type="project" value="EnsemblFungi"/>
</dbReference>
<name>J7S9S1_HUIN7</name>
<dbReference type="Pfam" id="PF07019">
    <property type="entry name" value="EMC6"/>
    <property type="match status" value="1"/>
</dbReference>
<dbReference type="Proteomes" id="UP000006310">
    <property type="component" value="Chromosome 8"/>
</dbReference>
<accession>J7S9S1</accession>
<dbReference type="AlphaFoldDB" id="J7S9S1"/>
<evidence type="ECO:0000313" key="11">
    <source>
        <dbReference type="Proteomes" id="UP000006310"/>
    </source>
</evidence>
<dbReference type="KEGG" id="kng:KNAG_0H02560"/>
<evidence type="ECO:0000256" key="1">
    <source>
        <dbReference type="ARBA" id="ARBA00004477"/>
    </source>
</evidence>
<feature type="region of interest" description="Disordered" evidence="8">
    <location>
        <begin position="1"/>
        <end position="22"/>
    </location>
</feature>
<keyword evidence="7 9" id="KW-0472">Membrane</keyword>
<evidence type="ECO:0000256" key="3">
    <source>
        <dbReference type="ARBA" id="ARBA00020827"/>
    </source>
</evidence>
<dbReference type="OMA" id="YDVNISH"/>
<keyword evidence="5" id="KW-0256">Endoplasmic reticulum</keyword>
<keyword evidence="11" id="KW-1185">Reference proteome</keyword>
<evidence type="ECO:0000256" key="2">
    <source>
        <dbReference type="ARBA" id="ARBA00009436"/>
    </source>
</evidence>
<evidence type="ECO:0000313" key="10">
    <source>
        <dbReference type="EMBL" id="CCK71671.1"/>
    </source>
</evidence>
<reference evidence="10 11" key="1">
    <citation type="journal article" date="2011" name="Proc. Natl. Acad. Sci. U.S.A.">
        <title>Evolutionary erosion of yeast sex chromosomes by mating-type switching accidents.</title>
        <authorList>
            <person name="Gordon J.L."/>
            <person name="Armisen D."/>
            <person name="Proux-Wera E."/>
            <person name="Oheigeartaigh S.S."/>
            <person name="Byrne K.P."/>
            <person name="Wolfe K.H."/>
        </authorList>
    </citation>
    <scope>NUCLEOTIDE SEQUENCE [LARGE SCALE GENOMIC DNA]</scope>
    <source>
        <strain evidence="11">ATCC MYA-139 / BCRC 22969 / CBS 8797 / CCRC 22969 / KCTC 17520 / NBRC 10181 / NCYC 3082</strain>
    </source>
</reference>
<sequence length="119" mass="13320">MENVDPSASTGNDLNSKFTDPLKSGVNIALNKQTYVTYLDKICLVNGVAAGVLQLESLRGFLQFFVVYFACALIYVLIICKRQPSRFYEGVVNDLIFANVTRELMGFVMAWTFSYALIN</sequence>
<evidence type="ECO:0000256" key="8">
    <source>
        <dbReference type="SAM" id="MobiDB-lite"/>
    </source>
</evidence>
<protein>
    <recommendedName>
        <fullName evidence="3">ER membrane protein complex subunit 6</fullName>
    </recommendedName>
</protein>
<dbReference type="OrthoDB" id="16510at2759"/>
<evidence type="ECO:0000256" key="4">
    <source>
        <dbReference type="ARBA" id="ARBA00022692"/>
    </source>
</evidence>
<dbReference type="GO" id="GO:0000045">
    <property type="term" value="P:autophagosome assembly"/>
    <property type="evidence" value="ECO:0007669"/>
    <property type="project" value="TreeGrafter"/>
</dbReference>
<feature type="transmembrane region" description="Helical" evidence="9">
    <location>
        <begin position="61"/>
        <end position="80"/>
    </location>
</feature>
<dbReference type="RefSeq" id="XP_022465916.1">
    <property type="nucleotide sequence ID" value="XM_022609528.1"/>
</dbReference>
<feature type="compositionally biased region" description="Polar residues" evidence="8">
    <location>
        <begin position="1"/>
        <end position="18"/>
    </location>
</feature>
<dbReference type="GO" id="GO:0015914">
    <property type="term" value="P:phospholipid transport"/>
    <property type="evidence" value="ECO:0007669"/>
    <property type="project" value="EnsemblFungi"/>
</dbReference>
<gene>
    <name evidence="10" type="primary">KNAG0H02560</name>
    <name evidence="10" type="ordered locus">KNAG_0H02560</name>
</gene>
<dbReference type="EMBL" id="HE978321">
    <property type="protein sequence ID" value="CCK71671.1"/>
    <property type="molecule type" value="Genomic_DNA"/>
</dbReference>
<dbReference type="PANTHER" id="PTHR20994">
    <property type="entry name" value="ER MEMBRANE PROTEIN COMPLEX SUBUNIT 6"/>
    <property type="match status" value="1"/>
</dbReference>
<dbReference type="GO" id="GO:0034975">
    <property type="term" value="P:protein folding in endoplasmic reticulum"/>
    <property type="evidence" value="ECO:0007669"/>
    <property type="project" value="TreeGrafter"/>
</dbReference>
<dbReference type="PANTHER" id="PTHR20994:SF0">
    <property type="entry name" value="ER MEMBRANE PROTEIN COMPLEX SUBUNIT 6"/>
    <property type="match status" value="1"/>
</dbReference>
<keyword evidence="4 9" id="KW-0812">Transmembrane</keyword>
<dbReference type="GeneID" id="34527403"/>
<dbReference type="GO" id="GO:0045050">
    <property type="term" value="P:protein insertion into ER membrane by stop-transfer membrane-anchor sequence"/>
    <property type="evidence" value="ECO:0007669"/>
    <property type="project" value="EnsemblFungi"/>
</dbReference>
<dbReference type="GO" id="GO:0006644">
    <property type="term" value="P:phospholipid metabolic process"/>
    <property type="evidence" value="ECO:0007669"/>
    <property type="project" value="EnsemblFungi"/>
</dbReference>
<evidence type="ECO:0000256" key="9">
    <source>
        <dbReference type="SAM" id="Phobius"/>
    </source>
</evidence>
<proteinExistence type="inferred from homology"/>
<evidence type="ECO:0000256" key="5">
    <source>
        <dbReference type="ARBA" id="ARBA00022824"/>
    </source>
</evidence>
<dbReference type="HOGENOM" id="CLU_110781_4_1_1"/>
<keyword evidence="6 9" id="KW-1133">Transmembrane helix</keyword>
<comment type="subcellular location">
    <subcellularLocation>
        <location evidence="1">Endoplasmic reticulum membrane</location>
        <topology evidence="1">Multi-pass membrane protein</topology>
    </subcellularLocation>
</comment>
<organism evidence="10 11">
    <name type="scientific">Huiozyma naganishii (strain ATCC MYA-139 / BCRC 22969 / CBS 8797 / KCTC 17520 / NBRC 10181 / NCYC 3082 / Yp74L-3)</name>
    <name type="common">Yeast</name>
    <name type="synonym">Kazachstania naganishii</name>
    <dbReference type="NCBI Taxonomy" id="1071383"/>
    <lineage>
        <taxon>Eukaryota</taxon>
        <taxon>Fungi</taxon>
        <taxon>Dikarya</taxon>
        <taxon>Ascomycota</taxon>
        <taxon>Saccharomycotina</taxon>
        <taxon>Saccharomycetes</taxon>
        <taxon>Saccharomycetales</taxon>
        <taxon>Saccharomycetaceae</taxon>
        <taxon>Huiozyma</taxon>
    </lineage>
</organism>
<dbReference type="STRING" id="1071383.J7S9S1"/>
<dbReference type="eggNOG" id="KOG4455">
    <property type="taxonomic scope" value="Eukaryota"/>
</dbReference>
<dbReference type="InterPro" id="IPR008504">
    <property type="entry name" value="Emc6"/>
</dbReference>
<reference evidence="11" key="2">
    <citation type="submission" date="2012-08" db="EMBL/GenBank/DDBJ databases">
        <title>Genome sequence of Kazachstania naganishii.</title>
        <authorList>
            <person name="Gordon J.L."/>
            <person name="Armisen D."/>
            <person name="Proux-Wera E."/>
            <person name="OhEigeartaigh S.S."/>
            <person name="Byrne K.P."/>
            <person name="Wolfe K.H."/>
        </authorList>
    </citation>
    <scope>NUCLEOTIDE SEQUENCE [LARGE SCALE GENOMIC DNA]</scope>
    <source>
        <strain evidence="11">ATCC MYA-139 / BCRC 22969 / CBS 8797 / CCRC 22969 / KCTC 17520 / NBRC 10181 / NCYC 3082</strain>
    </source>
</reference>
<dbReference type="InterPro" id="IPR029008">
    <property type="entry name" value="EMC6-like"/>
</dbReference>
<evidence type="ECO:0000256" key="7">
    <source>
        <dbReference type="ARBA" id="ARBA00023136"/>
    </source>
</evidence>
<comment type="similarity">
    <text evidence="2">Belongs to the EMC6 family.</text>
</comment>
<evidence type="ECO:0000256" key="6">
    <source>
        <dbReference type="ARBA" id="ARBA00022989"/>
    </source>
</evidence>
<dbReference type="GO" id="GO:0032977">
    <property type="term" value="F:membrane insertase activity"/>
    <property type="evidence" value="ECO:0007669"/>
    <property type="project" value="EnsemblFungi"/>
</dbReference>